<dbReference type="AlphaFoldDB" id="A0AAW1N4S6"/>
<sequence>MIATSTPEMTRIANKTTVSTAKREVVKRKITDSDKDTQKKPKKLKDVQSSSEEEDVVNYIDTDDDFDVDEDMFILAEDKFIDMHRSPIINDCVLVEYKLKWHNNKLYLL</sequence>
<keyword evidence="3" id="KW-1185">Reference proteome</keyword>
<reference evidence="2 3" key="1">
    <citation type="journal article" date="2024" name="BMC Genomics">
        <title>De novo assembly and annotation of Popillia japonica's genome with initial clues to its potential as an invasive pest.</title>
        <authorList>
            <person name="Cucini C."/>
            <person name="Boschi S."/>
            <person name="Funari R."/>
            <person name="Cardaioli E."/>
            <person name="Iannotti N."/>
            <person name="Marturano G."/>
            <person name="Paoli F."/>
            <person name="Bruttini M."/>
            <person name="Carapelli A."/>
            <person name="Frati F."/>
            <person name="Nardi F."/>
        </authorList>
    </citation>
    <scope>NUCLEOTIDE SEQUENCE [LARGE SCALE GENOMIC DNA]</scope>
    <source>
        <strain evidence="2">DMR45628</strain>
    </source>
</reference>
<dbReference type="EMBL" id="JASPKY010000013">
    <property type="protein sequence ID" value="KAK9753461.1"/>
    <property type="molecule type" value="Genomic_DNA"/>
</dbReference>
<protein>
    <submittedName>
        <fullName evidence="2">Uncharacterized protein</fullName>
    </submittedName>
</protein>
<comment type="caution">
    <text evidence="2">The sequence shown here is derived from an EMBL/GenBank/DDBJ whole genome shotgun (WGS) entry which is preliminary data.</text>
</comment>
<organism evidence="2 3">
    <name type="scientific">Popillia japonica</name>
    <name type="common">Japanese beetle</name>
    <dbReference type="NCBI Taxonomy" id="7064"/>
    <lineage>
        <taxon>Eukaryota</taxon>
        <taxon>Metazoa</taxon>
        <taxon>Ecdysozoa</taxon>
        <taxon>Arthropoda</taxon>
        <taxon>Hexapoda</taxon>
        <taxon>Insecta</taxon>
        <taxon>Pterygota</taxon>
        <taxon>Neoptera</taxon>
        <taxon>Endopterygota</taxon>
        <taxon>Coleoptera</taxon>
        <taxon>Polyphaga</taxon>
        <taxon>Scarabaeiformia</taxon>
        <taxon>Scarabaeidae</taxon>
        <taxon>Rutelinae</taxon>
        <taxon>Popillia</taxon>
    </lineage>
</organism>
<evidence type="ECO:0000256" key="1">
    <source>
        <dbReference type="SAM" id="MobiDB-lite"/>
    </source>
</evidence>
<feature type="compositionally biased region" description="Basic and acidic residues" evidence="1">
    <location>
        <begin position="27"/>
        <end position="39"/>
    </location>
</feature>
<accession>A0AAW1N4S6</accession>
<proteinExistence type="predicted"/>
<evidence type="ECO:0000313" key="2">
    <source>
        <dbReference type="EMBL" id="KAK9753461.1"/>
    </source>
</evidence>
<dbReference type="Proteomes" id="UP001458880">
    <property type="component" value="Unassembled WGS sequence"/>
</dbReference>
<feature type="region of interest" description="Disordered" evidence="1">
    <location>
        <begin position="27"/>
        <end position="55"/>
    </location>
</feature>
<gene>
    <name evidence="2" type="ORF">QE152_g2041</name>
</gene>
<evidence type="ECO:0000313" key="3">
    <source>
        <dbReference type="Proteomes" id="UP001458880"/>
    </source>
</evidence>
<name>A0AAW1N4S6_POPJA</name>